<dbReference type="SUPFAM" id="SSF48008">
    <property type="entry name" value="GntR ligand-binding domain-like"/>
    <property type="match status" value="1"/>
</dbReference>
<sequence length="244" mass="27115">MASRMFSGNFTRHIVQSLGKAIALGEYPQGEPLMAEAALCESFDASRTVLREAVKMLTAKGMLDARPRRGTIVLPESHWNLSDPDILNWLLDRKGSLPIISEFADMRLAIEPAAAGLAASNLTNENRQNLTAAIGRMEAAARGEDDHLDADIAFHVGILEASGNRFFWNMRHTIEVALRFSIRITNRHKGVDRASVEDHQEILDYILAGDHQAAENQMRSLLLEAKTLLNKALDEEKSRKSQQS</sequence>
<protein>
    <submittedName>
        <fullName evidence="5">HTH-type transcriptional regulator LutR</fullName>
    </submittedName>
</protein>
<dbReference type="AlphaFoldDB" id="A0A857JQ98"/>
<accession>A0A857JQ98</accession>
<dbReference type="SMART" id="SM00895">
    <property type="entry name" value="FCD"/>
    <property type="match status" value="1"/>
</dbReference>
<evidence type="ECO:0000313" key="6">
    <source>
        <dbReference type="Proteomes" id="UP000464524"/>
    </source>
</evidence>
<dbReference type="CDD" id="cd07377">
    <property type="entry name" value="WHTH_GntR"/>
    <property type="match status" value="1"/>
</dbReference>
<dbReference type="InterPro" id="IPR036390">
    <property type="entry name" value="WH_DNA-bd_sf"/>
</dbReference>
<evidence type="ECO:0000256" key="3">
    <source>
        <dbReference type="ARBA" id="ARBA00023163"/>
    </source>
</evidence>
<dbReference type="EMBL" id="CP047656">
    <property type="protein sequence ID" value="QHJ13137.1"/>
    <property type="molecule type" value="Genomic_DNA"/>
</dbReference>
<organism evidence="5 6">
    <name type="scientific">Paraglaciecola mesophila</name>
    <dbReference type="NCBI Taxonomy" id="197222"/>
    <lineage>
        <taxon>Bacteria</taxon>
        <taxon>Pseudomonadati</taxon>
        <taxon>Pseudomonadota</taxon>
        <taxon>Gammaproteobacteria</taxon>
        <taxon>Alteromonadales</taxon>
        <taxon>Alteromonadaceae</taxon>
        <taxon>Paraglaciecola</taxon>
    </lineage>
</organism>
<dbReference type="GO" id="GO:0003677">
    <property type="term" value="F:DNA binding"/>
    <property type="evidence" value="ECO:0007669"/>
    <property type="project" value="UniProtKB-KW"/>
</dbReference>
<dbReference type="PANTHER" id="PTHR43537">
    <property type="entry name" value="TRANSCRIPTIONAL REGULATOR, GNTR FAMILY"/>
    <property type="match status" value="1"/>
</dbReference>
<dbReference type="KEGG" id="pmes:FX988_03396"/>
<proteinExistence type="predicted"/>
<dbReference type="Pfam" id="PF00392">
    <property type="entry name" value="GntR"/>
    <property type="match status" value="1"/>
</dbReference>
<dbReference type="GO" id="GO:0003700">
    <property type="term" value="F:DNA-binding transcription factor activity"/>
    <property type="evidence" value="ECO:0007669"/>
    <property type="project" value="InterPro"/>
</dbReference>
<dbReference type="Gene3D" id="1.20.120.530">
    <property type="entry name" value="GntR ligand-binding domain-like"/>
    <property type="match status" value="1"/>
</dbReference>
<reference evidence="5 6" key="1">
    <citation type="submission" date="2019-12" db="EMBL/GenBank/DDBJ databases">
        <title>Genome sequencing and assembly of endphytes of Porphyra tenera.</title>
        <authorList>
            <person name="Park J.M."/>
            <person name="Shin R."/>
            <person name="Jo S.H."/>
        </authorList>
    </citation>
    <scope>NUCLEOTIDE SEQUENCE [LARGE SCALE GENOMIC DNA]</scope>
    <source>
        <strain evidence="5 6">GPM4</strain>
    </source>
</reference>
<dbReference type="InterPro" id="IPR011711">
    <property type="entry name" value="GntR_C"/>
</dbReference>
<dbReference type="Gene3D" id="1.10.10.10">
    <property type="entry name" value="Winged helix-like DNA-binding domain superfamily/Winged helix DNA-binding domain"/>
    <property type="match status" value="1"/>
</dbReference>
<name>A0A857JQ98_9ALTE</name>
<evidence type="ECO:0000256" key="2">
    <source>
        <dbReference type="ARBA" id="ARBA00023125"/>
    </source>
</evidence>
<dbReference type="InterPro" id="IPR000524">
    <property type="entry name" value="Tscrpt_reg_HTH_GntR"/>
</dbReference>
<dbReference type="Proteomes" id="UP000464524">
    <property type="component" value="Chromosome"/>
</dbReference>
<dbReference type="PRINTS" id="PR00035">
    <property type="entry name" value="HTHGNTR"/>
</dbReference>
<dbReference type="SMART" id="SM00345">
    <property type="entry name" value="HTH_GNTR"/>
    <property type="match status" value="1"/>
</dbReference>
<gene>
    <name evidence="5" type="ORF">FX988_03396</name>
</gene>
<dbReference type="PROSITE" id="PS50949">
    <property type="entry name" value="HTH_GNTR"/>
    <property type="match status" value="1"/>
</dbReference>
<keyword evidence="6" id="KW-1185">Reference proteome</keyword>
<dbReference type="SUPFAM" id="SSF46785">
    <property type="entry name" value="Winged helix' DNA-binding domain"/>
    <property type="match status" value="1"/>
</dbReference>
<keyword evidence="3" id="KW-0804">Transcription</keyword>
<dbReference type="RefSeq" id="WP_254700649.1">
    <property type="nucleotide sequence ID" value="NZ_CP047656.1"/>
</dbReference>
<dbReference type="InterPro" id="IPR036388">
    <property type="entry name" value="WH-like_DNA-bd_sf"/>
</dbReference>
<dbReference type="Pfam" id="PF07729">
    <property type="entry name" value="FCD"/>
    <property type="match status" value="1"/>
</dbReference>
<dbReference type="PANTHER" id="PTHR43537:SF44">
    <property type="entry name" value="GNTR FAMILY REGULATORY PROTEIN"/>
    <property type="match status" value="1"/>
</dbReference>
<evidence type="ECO:0000313" key="5">
    <source>
        <dbReference type="EMBL" id="QHJ13137.1"/>
    </source>
</evidence>
<keyword evidence="2" id="KW-0238">DNA-binding</keyword>
<dbReference type="InterPro" id="IPR008920">
    <property type="entry name" value="TF_FadR/GntR_C"/>
</dbReference>
<feature type="domain" description="HTH gntR-type" evidence="4">
    <location>
        <begin position="8"/>
        <end position="76"/>
    </location>
</feature>
<evidence type="ECO:0000259" key="4">
    <source>
        <dbReference type="PROSITE" id="PS50949"/>
    </source>
</evidence>
<keyword evidence="1" id="KW-0805">Transcription regulation</keyword>
<evidence type="ECO:0000256" key="1">
    <source>
        <dbReference type="ARBA" id="ARBA00023015"/>
    </source>
</evidence>